<evidence type="ECO:0000313" key="2">
    <source>
        <dbReference type="EMBL" id="TYB76932.1"/>
    </source>
</evidence>
<protein>
    <submittedName>
        <fullName evidence="2">Uncharacterized protein</fullName>
    </submittedName>
</protein>
<keyword evidence="1" id="KW-1133">Transmembrane helix</keyword>
<organism evidence="2 3">
    <name type="scientific">Bizionia myxarmorum</name>
    <dbReference type="NCBI Taxonomy" id="291186"/>
    <lineage>
        <taxon>Bacteria</taxon>
        <taxon>Pseudomonadati</taxon>
        <taxon>Bacteroidota</taxon>
        <taxon>Flavobacteriia</taxon>
        <taxon>Flavobacteriales</taxon>
        <taxon>Flavobacteriaceae</taxon>
        <taxon>Bizionia</taxon>
    </lineage>
</organism>
<evidence type="ECO:0000256" key="1">
    <source>
        <dbReference type="SAM" id="Phobius"/>
    </source>
</evidence>
<name>A0A5D0R5W5_9FLAO</name>
<accession>A0A5D0R5W5</accession>
<evidence type="ECO:0000313" key="3">
    <source>
        <dbReference type="Proteomes" id="UP000323720"/>
    </source>
</evidence>
<keyword evidence="1" id="KW-0812">Transmembrane</keyword>
<comment type="caution">
    <text evidence="2">The sequence shown here is derived from an EMBL/GenBank/DDBJ whole genome shotgun (WGS) entry which is preliminary data.</text>
</comment>
<dbReference type="Proteomes" id="UP000323720">
    <property type="component" value="Unassembled WGS sequence"/>
</dbReference>
<feature type="transmembrane region" description="Helical" evidence="1">
    <location>
        <begin position="92"/>
        <end position="110"/>
    </location>
</feature>
<sequence>MIKRILNTKNINYTSNLSTSNLKQQIEDVFEQTNLSFLGEFTSQNKFTAYDKWTYITWYVPKFKRKTAYLEGEILESKTGALVKLTVKPNPVIAAFPVLTILIGIITIIVSQSTDQSKQTVIFGLILIAVGVFFYLLGMFLLNRLQNNFTKHLNLQKV</sequence>
<keyword evidence="3" id="KW-1185">Reference proteome</keyword>
<dbReference type="RefSeq" id="WP_148403769.1">
    <property type="nucleotide sequence ID" value="NZ_VSKK01000002.1"/>
</dbReference>
<keyword evidence="1" id="KW-0472">Membrane</keyword>
<dbReference type="EMBL" id="VSKK01000002">
    <property type="protein sequence ID" value="TYB76932.1"/>
    <property type="molecule type" value="Genomic_DNA"/>
</dbReference>
<reference evidence="2 3" key="1">
    <citation type="submission" date="2019-08" db="EMBL/GenBank/DDBJ databases">
        <title>Genomes of Antarctic Bizionia species.</title>
        <authorList>
            <person name="Bowman J.P."/>
        </authorList>
    </citation>
    <scope>NUCLEOTIDE SEQUENCE [LARGE SCALE GENOMIC DNA]</scope>
    <source>
        <strain evidence="2 3">ADA-4</strain>
    </source>
</reference>
<gene>
    <name evidence="2" type="ORF">ES674_09520</name>
</gene>
<dbReference type="AlphaFoldDB" id="A0A5D0R5W5"/>
<proteinExistence type="predicted"/>
<dbReference type="OrthoDB" id="1444224at2"/>
<feature type="transmembrane region" description="Helical" evidence="1">
    <location>
        <begin position="122"/>
        <end position="142"/>
    </location>
</feature>